<dbReference type="CDD" id="cd08204">
    <property type="entry name" value="ArfGap"/>
    <property type="match status" value="1"/>
</dbReference>
<keyword evidence="9" id="KW-1185">Reference proteome</keyword>
<dbReference type="InterPro" id="IPR038508">
    <property type="entry name" value="ArfGAP_dom_sf"/>
</dbReference>
<dbReference type="Pfam" id="PF01412">
    <property type="entry name" value="ArfGap"/>
    <property type="match status" value="1"/>
</dbReference>
<evidence type="ECO:0000256" key="5">
    <source>
        <dbReference type="PROSITE-ProRule" id="PRU00288"/>
    </source>
</evidence>
<dbReference type="GO" id="GO:0005096">
    <property type="term" value="F:GTPase activator activity"/>
    <property type="evidence" value="ECO:0007669"/>
    <property type="project" value="UniProtKB-KW"/>
</dbReference>
<evidence type="ECO:0000256" key="3">
    <source>
        <dbReference type="ARBA" id="ARBA00022771"/>
    </source>
</evidence>
<dbReference type="InterPro" id="IPR001164">
    <property type="entry name" value="ArfGAP_dom"/>
</dbReference>
<feature type="region of interest" description="Disordered" evidence="6">
    <location>
        <begin position="207"/>
        <end position="226"/>
    </location>
</feature>
<dbReference type="Proteomes" id="UP001306508">
    <property type="component" value="Unassembled WGS sequence"/>
</dbReference>
<name>A0AAN7WMD7_9SACH</name>
<dbReference type="PROSITE" id="PS50115">
    <property type="entry name" value="ARFGAP"/>
    <property type="match status" value="1"/>
</dbReference>
<evidence type="ECO:0000313" key="9">
    <source>
        <dbReference type="Proteomes" id="UP001306508"/>
    </source>
</evidence>
<evidence type="ECO:0000256" key="1">
    <source>
        <dbReference type="ARBA" id="ARBA00022468"/>
    </source>
</evidence>
<keyword evidence="3 5" id="KW-0863">Zinc-finger</keyword>
<dbReference type="PANTHER" id="PTHR45705:SF1">
    <property type="entry name" value="FI20236P1"/>
    <property type="match status" value="1"/>
</dbReference>
<gene>
    <name evidence="8" type="ORF">RI543_001057</name>
</gene>
<keyword evidence="1" id="KW-0343">GTPase activation</keyword>
<comment type="caution">
    <text evidence="8">The sequence shown here is derived from an EMBL/GenBank/DDBJ whole genome shotgun (WGS) entry which is preliminary data.</text>
</comment>
<dbReference type="GO" id="GO:0006891">
    <property type="term" value="P:intra-Golgi vesicle-mediated transport"/>
    <property type="evidence" value="ECO:0007669"/>
    <property type="project" value="TreeGrafter"/>
</dbReference>
<dbReference type="InterPro" id="IPR037278">
    <property type="entry name" value="ARFGAP/RecO"/>
</dbReference>
<feature type="domain" description="Arf-GAP" evidence="7">
    <location>
        <begin position="7"/>
        <end position="136"/>
    </location>
</feature>
<evidence type="ECO:0000256" key="4">
    <source>
        <dbReference type="ARBA" id="ARBA00022833"/>
    </source>
</evidence>
<sequence length="303" mass="34175">MTSIQVKKALNALLRDPGNSKCADCKTQQHPRWASWSLGVFICIKCAGIHRSLGTHISKVKSVDLDTWKEEHLTMLIKMQNNDLANEYYENKLSHDTESQNKLSKMLMDTNKLSLFIRNKYEYKKWCGLDKIVTKDTNNSDNDKNTGKKSNIDLLNSEHTTTFVSSINNGSIKSNVEEDTSAQSTLINQNNLHHPYLKLNQIGTQSQPNIVSSNTNSNRNIMSKNDRPDLKRSILSLYSKPKKTSGMHSMTMPSLGDTKFQANNIMSTNNTSGNSTTSVNSYNNTNNSTVSLDDNELFKNVWQ</sequence>
<dbReference type="PRINTS" id="PR00405">
    <property type="entry name" value="REVINTRACTNG"/>
</dbReference>
<dbReference type="PANTHER" id="PTHR45705">
    <property type="entry name" value="FI20236P1"/>
    <property type="match status" value="1"/>
</dbReference>
<dbReference type="AlphaFoldDB" id="A0AAN7WMD7"/>
<evidence type="ECO:0000313" key="8">
    <source>
        <dbReference type="EMBL" id="KAK5781509.1"/>
    </source>
</evidence>
<keyword evidence="4" id="KW-0862">Zinc</keyword>
<protein>
    <recommendedName>
        <fullName evidence="7">Arf-GAP domain-containing protein</fullName>
    </recommendedName>
</protein>
<feature type="compositionally biased region" description="Polar residues" evidence="6">
    <location>
        <begin position="207"/>
        <end position="223"/>
    </location>
</feature>
<dbReference type="GO" id="GO:0008270">
    <property type="term" value="F:zinc ion binding"/>
    <property type="evidence" value="ECO:0007669"/>
    <property type="project" value="UniProtKB-KW"/>
</dbReference>
<dbReference type="FunFam" id="1.10.220.150:FF:000009">
    <property type="entry name" value="stromal membrane-associated protein 1 isoform X1"/>
    <property type="match status" value="1"/>
</dbReference>
<dbReference type="SMART" id="SM00105">
    <property type="entry name" value="ArfGap"/>
    <property type="match status" value="1"/>
</dbReference>
<dbReference type="InterPro" id="IPR051718">
    <property type="entry name" value="ARF_GTPase-activating"/>
</dbReference>
<evidence type="ECO:0000256" key="6">
    <source>
        <dbReference type="SAM" id="MobiDB-lite"/>
    </source>
</evidence>
<accession>A0AAN7WMD7</accession>
<dbReference type="GO" id="GO:0006888">
    <property type="term" value="P:endoplasmic reticulum to Golgi vesicle-mediated transport"/>
    <property type="evidence" value="ECO:0007669"/>
    <property type="project" value="TreeGrafter"/>
</dbReference>
<proteinExistence type="predicted"/>
<evidence type="ECO:0000259" key="7">
    <source>
        <dbReference type="PROSITE" id="PS50115"/>
    </source>
</evidence>
<organism evidence="8 9">
    <name type="scientific">Arxiozyma heterogenica</name>
    <dbReference type="NCBI Taxonomy" id="278026"/>
    <lineage>
        <taxon>Eukaryota</taxon>
        <taxon>Fungi</taxon>
        <taxon>Dikarya</taxon>
        <taxon>Ascomycota</taxon>
        <taxon>Saccharomycotina</taxon>
        <taxon>Saccharomycetes</taxon>
        <taxon>Saccharomycetales</taxon>
        <taxon>Saccharomycetaceae</taxon>
        <taxon>Arxiozyma</taxon>
    </lineage>
</organism>
<evidence type="ECO:0000256" key="2">
    <source>
        <dbReference type="ARBA" id="ARBA00022723"/>
    </source>
</evidence>
<dbReference type="EMBL" id="JAWIZZ010000035">
    <property type="protein sequence ID" value="KAK5781509.1"/>
    <property type="molecule type" value="Genomic_DNA"/>
</dbReference>
<dbReference type="GO" id="GO:0005737">
    <property type="term" value="C:cytoplasm"/>
    <property type="evidence" value="ECO:0007669"/>
    <property type="project" value="TreeGrafter"/>
</dbReference>
<dbReference type="SUPFAM" id="SSF57863">
    <property type="entry name" value="ArfGap/RecO-like zinc finger"/>
    <property type="match status" value="1"/>
</dbReference>
<dbReference type="Gene3D" id="1.10.220.150">
    <property type="entry name" value="Arf GTPase activating protein"/>
    <property type="match status" value="1"/>
</dbReference>
<keyword evidence="2" id="KW-0479">Metal-binding</keyword>
<reference evidence="9" key="1">
    <citation type="submission" date="2023-07" db="EMBL/GenBank/DDBJ databases">
        <title>A draft genome of Kazachstania heterogenica Y-27499.</title>
        <authorList>
            <person name="Donic C."/>
            <person name="Kralova J.S."/>
            <person name="Fidel L."/>
            <person name="Ben-Dor S."/>
            <person name="Jung S."/>
        </authorList>
    </citation>
    <scope>NUCLEOTIDE SEQUENCE [LARGE SCALE GENOMIC DNA]</scope>
    <source>
        <strain evidence="9">Y27499</strain>
    </source>
</reference>